<keyword evidence="8 10" id="KW-1133">Transmembrane helix</keyword>
<protein>
    <recommendedName>
        <fullName evidence="10">C4-dicarboxylate transport protein</fullName>
    </recommendedName>
</protein>
<evidence type="ECO:0000256" key="5">
    <source>
        <dbReference type="ARBA" id="ARBA00022519"/>
    </source>
</evidence>
<dbReference type="GO" id="GO:0005886">
    <property type="term" value="C:plasma membrane"/>
    <property type="evidence" value="ECO:0007669"/>
    <property type="project" value="UniProtKB-SubCell"/>
</dbReference>
<evidence type="ECO:0000313" key="14">
    <source>
        <dbReference type="Proteomes" id="UP000464480"/>
    </source>
</evidence>
<evidence type="ECO:0000256" key="8">
    <source>
        <dbReference type="ARBA" id="ARBA00022989"/>
    </source>
</evidence>
<sequence>MTTRQPLYKSLYVQVLVAITIGILLGHFYPETGVALKPLGDGFVKLIKMVIAPIIFCTVVSGIAGMQSMKSVGKTGGYALLYFEIVSTIALIIGLVVVNVVQPGAGMHIDVSTLNASSVAAYAAAGAQQTTVGFLLNIIPNTVVGAFANGDILQVLMFSVIFGFALHRLGSYGKPVLDLIDRFAHVMFNIINMIMKLAPVGAFGAMAFTIGQYGVGSLVQLGYLMACFYITCLLFVLVVLGGICRAHGFSVLKLIRYIREELMIVLGTSSSESALPRMLAKMERLGAKKSVVGLVIPTGYSFNLDGTSIYLTMAAVFIAQATDTHMDITHQITLLLVLLVASKGAAGVTGSGFIVLAATLSAVGHLPVAGLALILGIDRFMSEARALTNLVGNAVATVVVAKWVKEMDDDKLASELASGGAPLELSVPTDDLGVAETPVR</sequence>
<dbReference type="Proteomes" id="UP000237230">
    <property type="component" value="Unassembled WGS sequence"/>
</dbReference>
<feature type="transmembrane region" description="Helical" evidence="10">
    <location>
        <begin position="12"/>
        <end position="29"/>
    </location>
</feature>
<feature type="transmembrane region" description="Helical" evidence="10">
    <location>
        <begin position="221"/>
        <end position="241"/>
    </location>
</feature>
<dbReference type="PRINTS" id="PR00173">
    <property type="entry name" value="EDTRNSPORT"/>
</dbReference>
<keyword evidence="4 10" id="KW-1003">Cell membrane</keyword>
<dbReference type="EMBL" id="CP026115">
    <property type="protein sequence ID" value="QHG63691.1"/>
    <property type="molecule type" value="Genomic_DNA"/>
</dbReference>
<dbReference type="GO" id="GO:0015138">
    <property type="term" value="F:fumarate transmembrane transporter activity"/>
    <property type="evidence" value="ECO:0007669"/>
    <property type="project" value="TreeGrafter"/>
</dbReference>
<reference evidence="11 13" key="1">
    <citation type="submission" date="2016-08" db="EMBL/GenBank/DDBJ databases">
        <authorList>
            <person name="Seilhamer J.J."/>
        </authorList>
    </citation>
    <scope>NUCLEOTIDE SEQUENCE [LARGE SCALE GENOMIC DNA]</scope>
    <source>
        <strain evidence="11 13">KH-21-114</strain>
    </source>
</reference>
<feature type="transmembrane region" description="Helical" evidence="10">
    <location>
        <begin position="152"/>
        <end position="169"/>
    </location>
</feature>
<evidence type="ECO:0000313" key="11">
    <source>
        <dbReference type="EMBL" id="POG06090.1"/>
    </source>
</evidence>
<dbReference type="Proteomes" id="UP000464480">
    <property type="component" value="Chromosome"/>
</dbReference>
<dbReference type="InterPro" id="IPR018107">
    <property type="entry name" value="Na-dicarboxylate_symporter_CS"/>
</dbReference>
<dbReference type="PANTHER" id="PTHR42865">
    <property type="entry name" value="PROTON/GLUTAMATE-ASPARTATE SYMPORTER"/>
    <property type="match status" value="1"/>
</dbReference>
<feature type="transmembrane region" description="Helical" evidence="10">
    <location>
        <begin position="331"/>
        <end position="348"/>
    </location>
</feature>
<gene>
    <name evidence="10" type="primary">dctA</name>
    <name evidence="11" type="ORF">BGP84_24860</name>
    <name evidence="12" type="ORF">C2H86_04325</name>
</gene>
<dbReference type="GO" id="GO:0070778">
    <property type="term" value="P:L-aspartate transmembrane transport"/>
    <property type="evidence" value="ECO:0007669"/>
    <property type="project" value="TreeGrafter"/>
</dbReference>
<accession>A0A2S3WXC5</accession>
<comment type="function">
    <text evidence="10">Responsible for the transport of dicarboxylates such as succinate, fumarate, and malate across the membrane.</text>
</comment>
<feature type="transmembrane region" description="Helical" evidence="10">
    <location>
        <begin position="354"/>
        <end position="377"/>
    </location>
</feature>
<evidence type="ECO:0000256" key="9">
    <source>
        <dbReference type="ARBA" id="ARBA00023136"/>
    </source>
</evidence>
<dbReference type="EMBL" id="MINH01000021">
    <property type="protein sequence ID" value="POG06090.1"/>
    <property type="molecule type" value="Genomic_DNA"/>
</dbReference>
<comment type="similarity">
    <text evidence="2 10">Belongs to the dicarboxylate/amino acid:cation symporter (DAACS) (TC 2.A.23) family.</text>
</comment>
<dbReference type="RefSeq" id="WP_060509215.1">
    <property type="nucleotide sequence ID" value="NZ_CP026115.2"/>
</dbReference>
<evidence type="ECO:0000256" key="1">
    <source>
        <dbReference type="ARBA" id="ARBA00004651"/>
    </source>
</evidence>
<dbReference type="GO" id="GO:0015366">
    <property type="term" value="F:malate:proton symporter activity"/>
    <property type="evidence" value="ECO:0007669"/>
    <property type="project" value="TreeGrafter"/>
</dbReference>
<evidence type="ECO:0000313" key="12">
    <source>
        <dbReference type="EMBL" id="QHG63691.1"/>
    </source>
</evidence>
<evidence type="ECO:0000256" key="10">
    <source>
        <dbReference type="HAMAP-Rule" id="MF_01300"/>
    </source>
</evidence>
<dbReference type="FunFam" id="1.10.3860.10:FF:000001">
    <property type="entry name" value="C4-dicarboxylate transport protein"/>
    <property type="match status" value="1"/>
</dbReference>
<reference evidence="11 13" key="2">
    <citation type="submission" date="2018-03" db="EMBL/GenBank/DDBJ databases">
        <title>Draft genome of Pseudomonas putida strain KH-21-114.</title>
        <authorList>
            <person name="Yoshizawa S."/>
            <person name="Khan N.H."/>
            <person name="Nishimura M."/>
            <person name="Chiura H.X."/>
            <person name="Ogura Y."/>
            <person name="Hayashi T."/>
            <person name="Kogure K."/>
        </authorList>
    </citation>
    <scope>NUCLEOTIDE SEQUENCE [LARGE SCALE GENOMIC DNA]</scope>
    <source>
        <strain evidence="11 13">KH-21-114</strain>
    </source>
</reference>
<evidence type="ECO:0000256" key="7">
    <source>
        <dbReference type="ARBA" id="ARBA00022847"/>
    </source>
</evidence>
<dbReference type="NCBIfam" id="NF002461">
    <property type="entry name" value="PRK01663.1"/>
    <property type="match status" value="1"/>
</dbReference>
<reference evidence="12 14" key="3">
    <citation type="submission" date="2020-02" db="EMBL/GenBank/DDBJ databases">
        <title>Pseudomonas Putida W5 Complete Genome Assembly.</title>
        <authorList>
            <person name="Yuan Z.-C."/>
            <person name="Shaw G.A."/>
            <person name="Cusano A.D."/>
            <person name="Caddey B.J."/>
            <person name="Weselowski B.J."/>
        </authorList>
    </citation>
    <scope>NUCLEOTIDE SEQUENCE [LARGE SCALE GENOMIC DNA]</scope>
    <source>
        <strain evidence="12 14">W5</strain>
    </source>
</reference>
<dbReference type="NCBIfam" id="NF009587">
    <property type="entry name" value="PRK13027.1"/>
    <property type="match status" value="1"/>
</dbReference>
<dbReference type="OrthoDB" id="9766690at2"/>
<name>A0A2S3WXC5_PSEPU</name>
<keyword evidence="9 10" id="KW-0472">Membrane</keyword>
<proteinExistence type="inferred from homology"/>
<evidence type="ECO:0000256" key="6">
    <source>
        <dbReference type="ARBA" id="ARBA00022692"/>
    </source>
</evidence>
<keyword evidence="3 10" id="KW-0813">Transport</keyword>
<comment type="subcellular location">
    <subcellularLocation>
        <location evidence="1 10">Cell membrane</location>
        <topology evidence="1 10">Multi-pass membrane protein</topology>
    </subcellularLocation>
</comment>
<evidence type="ECO:0000256" key="4">
    <source>
        <dbReference type="ARBA" id="ARBA00022475"/>
    </source>
</evidence>
<dbReference type="InterPro" id="IPR023954">
    <property type="entry name" value="C4_dicarb_transport"/>
</dbReference>
<dbReference type="PROSITE" id="PS00713">
    <property type="entry name" value="NA_DICARBOXYL_SYMP_1"/>
    <property type="match status" value="1"/>
</dbReference>
<dbReference type="Pfam" id="PF00375">
    <property type="entry name" value="SDF"/>
    <property type="match status" value="1"/>
</dbReference>
<keyword evidence="6 10" id="KW-0812">Transmembrane</keyword>
<dbReference type="AlphaFoldDB" id="A0A2S3WXC5"/>
<dbReference type="InterPro" id="IPR001991">
    <property type="entry name" value="Na-dicarboxylate_symporter"/>
</dbReference>
<feature type="transmembrane region" description="Helical" evidence="10">
    <location>
        <begin position="78"/>
        <end position="101"/>
    </location>
</feature>
<feature type="transmembrane region" description="Helical" evidence="10">
    <location>
        <begin position="300"/>
        <end position="319"/>
    </location>
</feature>
<feature type="transmembrane region" description="Helical" evidence="10">
    <location>
        <begin position="190"/>
        <end position="215"/>
    </location>
</feature>
<keyword evidence="7 10" id="KW-0769">Symport</keyword>
<feature type="transmembrane region" description="Helical" evidence="10">
    <location>
        <begin position="49"/>
        <end position="66"/>
    </location>
</feature>
<dbReference type="InterPro" id="IPR036458">
    <property type="entry name" value="Na:dicarbo_symporter_sf"/>
</dbReference>
<evidence type="ECO:0000313" key="13">
    <source>
        <dbReference type="Proteomes" id="UP000237230"/>
    </source>
</evidence>
<dbReference type="Gene3D" id="1.10.3860.10">
    <property type="entry name" value="Sodium:dicarboxylate symporter"/>
    <property type="match status" value="1"/>
</dbReference>
<evidence type="ECO:0000256" key="2">
    <source>
        <dbReference type="ARBA" id="ARBA00006148"/>
    </source>
</evidence>
<keyword evidence="5" id="KW-0997">Cell inner membrane</keyword>
<evidence type="ECO:0000256" key="3">
    <source>
        <dbReference type="ARBA" id="ARBA00022448"/>
    </source>
</evidence>
<dbReference type="SUPFAM" id="SSF118215">
    <property type="entry name" value="Proton glutamate symport protein"/>
    <property type="match status" value="1"/>
</dbReference>
<dbReference type="HAMAP" id="MF_01300">
    <property type="entry name" value="C4_dicarb_transport"/>
    <property type="match status" value="1"/>
</dbReference>
<dbReference type="PANTHER" id="PTHR42865:SF1">
    <property type="entry name" value="AEROBIC C4-DICARBOXYLATE TRANSPORT PROTEIN"/>
    <property type="match status" value="1"/>
</dbReference>
<dbReference type="GO" id="GO:0015141">
    <property type="term" value="F:succinate transmembrane transporter activity"/>
    <property type="evidence" value="ECO:0007669"/>
    <property type="project" value="TreeGrafter"/>
</dbReference>
<dbReference type="PROSITE" id="PS00714">
    <property type="entry name" value="NA_DICARBOXYL_SYMP_2"/>
    <property type="match status" value="1"/>
</dbReference>
<organism evidence="11 13">
    <name type="scientific">Pseudomonas putida</name>
    <name type="common">Arthrobacter siderocapsulatus</name>
    <dbReference type="NCBI Taxonomy" id="303"/>
    <lineage>
        <taxon>Bacteria</taxon>
        <taxon>Pseudomonadati</taxon>
        <taxon>Pseudomonadota</taxon>
        <taxon>Gammaproteobacteria</taxon>
        <taxon>Pseudomonadales</taxon>
        <taxon>Pseudomonadaceae</taxon>
        <taxon>Pseudomonas</taxon>
    </lineage>
</organism>